<dbReference type="Gene3D" id="3.40.50.300">
    <property type="entry name" value="P-loop containing nucleotide triphosphate hydrolases"/>
    <property type="match status" value="1"/>
</dbReference>
<dbReference type="GO" id="GO:0016887">
    <property type="term" value="F:ATP hydrolysis activity"/>
    <property type="evidence" value="ECO:0007669"/>
    <property type="project" value="TreeGrafter"/>
</dbReference>
<gene>
    <name evidence="2" type="ORF">ARTSIC4J27_1285</name>
</gene>
<comment type="caution">
    <text evidence="2">The sequence shown here is derived from an EMBL/GenBank/DDBJ whole genome shotgun (WGS) entry which is preliminary data.</text>
</comment>
<dbReference type="InterPro" id="IPR025669">
    <property type="entry name" value="AAA_dom"/>
</dbReference>
<evidence type="ECO:0000313" key="3">
    <source>
        <dbReference type="Proteomes" id="UP000035722"/>
    </source>
</evidence>
<organism evidence="2 3">
    <name type="scientific">Pseudarthrobacter siccitolerans</name>
    <dbReference type="NCBI Taxonomy" id="861266"/>
    <lineage>
        <taxon>Bacteria</taxon>
        <taxon>Bacillati</taxon>
        <taxon>Actinomycetota</taxon>
        <taxon>Actinomycetes</taxon>
        <taxon>Micrococcales</taxon>
        <taxon>Micrococcaceae</taxon>
        <taxon>Pseudarthrobacter</taxon>
    </lineage>
</organism>
<dbReference type="OrthoDB" id="3448281at2"/>
<protein>
    <submittedName>
        <fullName evidence="2">Flp pilus assembly ATPase CpaE family protein</fullName>
    </submittedName>
</protein>
<dbReference type="SUPFAM" id="SSF52540">
    <property type="entry name" value="P-loop containing nucleoside triphosphate hydrolases"/>
    <property type="match status" value="1"/>
</dbReference>
<dbReference type="Proteomes" id="UP000035722">
    <property type="component" value="Unassembled WGS sequence"/>
</dbReference>
<dbReference type="GO" id="GO:0009898">
    <property type="term" value="C:cytoplasmic side of plasma membrane"/>
    <property type="evidence" value="ECO:0007669"/>
    <property type="project" value="TreeGrafter"/>
</dbReference>
<keyword evidence="3" id="KW-1185">Reference proteome</keyword>
<feature type="domain" description="AAA" evidence="1">
    <location>
        <begin position="145"/>
        <end position="308"/>
    </location>
</feature>
<dbReference type="AlphaFoldDB" id="A0A024GZG4"/>
<dbReference type="EMBL" id="CAQI01000035">
    <property type="protein sequence ID" value="CCQ45345.1"/>
    <property type="molecule type" value="Genomic_DNA"/>
</dbReference>
<evidence type="ECO:0000313" key="2">
    <source>
        <dbReference type="EMBL" id="CCQ45345.1"/>
    </source>
</evidence>
<dbReference type="Pfam" id="PF13614">
    <property type="entry name" value="AAA_31"/>
    <property type="match status" value="1"/>
</dbReference>
<dbReference type="GO" id="GO:0005829">
    <property type="term" value="C:cytosol"/>
    <property type="evidence" value="ECO:0007669"/>
    <property type="project" value="TreeGrafter"/>
</dbReference>
<accession>A0A024GZG4</accession>
<proteinExistence type="predicted"/>
<dbReference type="STRING" id="861266.ARTSIC4J27_1285"/>
<dbReference type="InterPro" id="IPR050625">
    <property type="entry name" value="ParA/MinD_ATPase"/>
</dbReference>
<reference evidence="3" key="1">
    <citation type="journal article" date="2014" name="Genome Announc.">
        <title>Genome Sequence of Arthrobacter siccitolerans 4J27, a Xeroprotectant-Producing Desiccation-Tolerant Microorganism.</title>
        <authorList>
            <person name="Manzanera M."/>
            <person name="Santa-Cruz-Calvo L."/>
            <person name="Vilchez J.I."/>
            <person name="Garcia-Fontana C."/>
            <person name="Silva-Castro G.A."/>
            <person name="Calvo C."/>
            <person name="Gonzalez-Lopez J."/>
        </authorList>
    </citation>
    <scope>NUCLEOTIDE SEQUENCE [LARGE SCALE GENOMIC DNA]</scope>
    <source>
        <strain evidence="3">4J27</strain>
    </source>
</reference>
<dbReference type="PANTHER" id="PTHR43384:SF13">
    <property type="entry name" value="SLR0110 PROTEIN"/>
    <property type="match status" value="1"/>
</dbReference>
<dbReference type="GO" id="GO:0051782">
    <property type="term" value="P:negative regulation of cell division"/>
    <property type="evidence" value="ECO:0007669"/>
    <property type="project" value="TreeGrafter"/>
</dbReference>
<dbReference type="GO" id="GO:0005524">
    <property type="term" value="F:ATP binding"/>
    <property type="evidence" value="ECO:0007669"/>
    <property type="project" value="TreeGrafter"/>
</dbReference>
<name>A0A024GZG4_9MICC</name>
<dbReference type="PANTHER" id="PTHR43384">
    <property type="entry name" value="SEPTUM SITE-DETERMINING PROTEIN MIND HOMOLOG, CHLOROPLASTIC-RELATED"/>
    <property type="match status" value="1"/>
</dbReference>
<evidence type="ECO:0000259" key="1">
    <source>
        <dbReference type="Pfam" id="PF13614"/>
    </source>
</evidence>
<dbReference type="RefSeq" id="WP_050054343.1">
    <property type="nucleotide sequence ID" value="NZ_CAQI01000035.1"/>
</dbReference>
<sequence>MSRFVAITAVRDFEGRIRQAITGALHGELQTLSPEVLAGGPDDVFKQLNGAPPEVLILGPGVAPDEALKLATVFDLQYPEISLLLIAEPNPELVLRAMHSGIRDVVTSEIGSSELRVLLERACLASASRRRGMAPAAEGHQDRGRVIAVMSPKGGVGKTTVATNLAIGLGKVAPMSVVIVDLDLQFGDVASGLLLEPEHSITEAVHGAASQDSMVLKAFLTVHPAGIYALCGPKTPAESDSITAEHVSRLINQLASEFKYVVVDTAPGLGEHVLATLEQATDGVWVCGMDVPSIRGLHKCFAVLRELQLLPQGRHTVLNFADRKSGISVQDVEATIGVPVDTVVPRSKTLPYSTNRGIPILQSNARDSASKGLKKLVERFDPQWVASPQTKLHRRVVVS</sequence>
<dbReference type="InterPro" id="IPR027417">
    <property type="entry name" value="P-loop_NTPase"/>
</dbReference>